<evidence type="ECO:0000313" key="1">
    <source>
        <dbReference type="EMBL" id="ERT07705.1"/>
    </source>
</evidence>
<dbReference type="Proteomes" id="UP000017127">
    <property type="component" value="Unassembled WGS sequence"/>
</dbReference>
<evidence type="ECO:0008006" key="3">
    <source>
        <dbReference type="Google" id="ProtNLM"/>
    </source>
</evidence>
<gene>
    <name evidence="1" type="ORF">M595_2399</name>
</gene>
<dbReference type="AlphaFoldDB" id="U7QKR5"/>
<dbReference type="PATRIC" id="fig|1348334.3.peg.2329"/>
<keyword evidence="2" id="KW-1185">Reference proteome</keyword>
<evidence type="ECO:0000313" key="2">
    <source>
        <dbReference type="Proteomes" id="UP000017127"/>
    </source>
</evidence>
<dbReference type="InterPro" id="IPR014951">
    <property type="entry name" value="DUF1822"/>
</dbReference>
<comment type="caution">
    <text evidence="1">The sequence shown here is derived from an EMBL/GenBank/DDBJ whole genome shotgun (WGS) entry which is preliminary data.</text>
</comment>
<protein>
    <recommendedName>
        <fullName evidence="3">DUF1822 family protein</fullName>
    </recommendedName>
</protein>
<dbReference type="RefSeq" id="WP_023066183.1">
    <property type="nucleotide sequence ID" value="NZ_AUZM01000019.1"/>
</dbReference>
<dbReference type="EMBL" id="AUZM01000019">
    <property type="protein sequence ID" value="ERT07705.1"/>
    <property type="molecule type" value="Genomic_DNA"/>
</dbReference>
<organism evidence="1 2">
    <name type="scientific">Lyngbya aestuarii BL J</name>
    <dbReference type="NCBI Taxonomy" id="1348334"/>
    <lineage>
        <taxon>Bacteria</taxon>
        <taxon>Bacillati</taxon>
        <taxon>Cyanobacteriota</taxon>
        <taxon>Cyanophyceae</taxon>
        <taxon>Oscillatoriophycideae</taxon>
        <taxon>Oscillatoriales</taxon>
        <taxon>Microcoleaceae</taxon>
        <taxon>Lyngbya</taxon>
    </lineage>
</organism>
<name>U7QKR5_9CYAN</name>
<proteinExistence type="predicted"/>
<sequence length="377" mass="42970">MTFLLAETTQLRLEISPTLQHQAWQQSMPYSTPSRRWSAYLNQLCLETVVPWLQEDYDCTVQSSTLLPNIGERVEGAVITLADQTRLILIPSETIDTEEFRVPQEWVDVPSLIGDYYLAVQVNPDEQSVKVWGYTTHAHLKTEGDYNWRDRTYSLDGSELIGDLNVLWVARQLCPTEQTRSAVAPLSTLTPTQAENLVQRLNHPDVLMPRLAVPFELWGALIEYNQRQVTHNLGRWLDNLFDSGWQSIEALFPTSQSLANSFRRTANAPEREVQRIKQITLGNEDASNNVVLFVGLSTESDGRVGVRVQLHPQPNRSCLPVETCLTLRSESGEVLRSVIARTQDNYIQIPRFKCISGFRFSVEITKEDTTITEYFQV</sequence>
<dbReference type="OrthoDB" id="526290at2"/>
<accession>U7QKR5</accession>
<reference evidence="1 2" key="1">
    <citation type="journal article" date="2013" name="Front. Microbiol.">
        <title>Comparative genomic analyses of the cyanobacterium, Lyngbya aestuarii BL J, a powerful hydrogen producer.</title>
        <authorList>
            <person name="Kothari A."/>
            <person name="Vaughn M."/>
            <person name="Garcia-Pichel F."/>
        </authorList>
    </citation>
    <scope>NUCLEOTIDE SEQUENCE [LARGE SCALE GENOMIC DNA]</scope>
    <source>
        <strain evidence="1 2">BL J</strain>
    </source>
</reference>
<dbReference type="Pfam" id="PF08852">
    <property type="entry name" value="DUF1822"/>
    <property type="match status" value="1"/>
</dbReference>